<keyword evidence="3 5" id="KW-1133">Transmembrane helix</keyword>
<keyword evidence="4 5" id="KW-0472">Membrane</keyword>
<dbReference type="HOGENOM" id="CLU_158477_3_0_5"/>
<dbReference type="PATRIC" id="fig|1028801.3.peg.5452"/>
<feature type="transmembrane region" description="Helical" evidence="5">
    <location>
        <begin position="24"/>
        <end position="44"/>
    </location>
</feature>
<name>A0A068TJI4_NEOGA</name>
<evidence type="ECO:0000313" key="6">
    <source>
        <dbReference type="EMBL" id="CDN57685.1"/>
    </source>
</evidence>
<evidence type="ECO:0000256" key="1">
    <source>
        <dbReference type="ARBA" id="ARBA00004370"/>
    </source>
</evidence>
<dbReference type="Pfam" id="PF05101">
    <property type="entry name" value="VirB3"/>
    <property type="match status" value="1"/>
</dbReference>
<organism evidence="6 7">
    <name type="scientific">Neorhizobium galegae bv. officinalis bv. officinalis str. HAMBI 1141</name>
    <dbReference type="NCBI Taxonomy" id="1028801"/>
    <lineage>
        <taxon>Bacteria</taxon>
        <taxon>Pseudomonadati</taxon>
        <taxon>Pseudomonadota</taxon>
        <taxon>Alphaproteobacteria</taxon>
        <taxon>Hyphomicrobiales</taxon>
        <taxon>Rhizobiaceae</taxon>
        <taxon>Rhizobium/Agrobacterium group</taxon>
        <taxon>Neorhizobium</taxon>
    </lineage>
</organism>
<dbReference type="GO" id="GO:0016020">
    <property type="term" value="C:membrane"/>
    <property type="evidence" value="ECO:0007669"/>
    <property type="project" value="UniProtKB-SubCell"/>
</dbReference>
<gene>
    <name evidence="6" type="ORF">RG1141_PA08530</name>
</gene>
<keyword evidence="6" id="KW-0614">Plasmid</keyword>
<evidence type="ECO:0000256" key="3">
    <source>
        <dbReference type="ARBA" id="ARBA00022989"/>
    </source>
</evidence>
<dbReference type="eggNOG" id="COG3702">
    <property type="taxonomic scope" value="Bacteria"/>
</dbReference>
<geneLocation type="plasmid" evidence="7">
    <name>II</name>
</geneLocation>
<accession>A0A068TJI4</accession>
<evidence type="ECO:0000256" key="4">
    <source>
        <dbReference type="ARBA" id="ARBA00023136"/>
    </source>
</evidence>
<keyword evidence="2 5" id="KW-0812">Transmembrane</keyword>
<dbReference type="InterPro" id="IPR007792">
    <property type="entry name" value="T4SS_VirB3/TrbD/AvhB"/>
</dbReference>
<evidence type="ECO:0000313" key="7">
    <source>
        <dbReference type="Proteomes" id="UP000028186"/>
    </source>
</evidence>
<reference evidence="7" key="1">
    <citation type="journal article" date="2014" name="BMC Genomics">
        <title>Genome sequencing of two Neorhizobium galegae strains reveals a noeT gene responsible for the unusual acetylation of the nodulation factors.</title>
        <authorList>
            <person name="Osterman J."/>
            <person name="Marsh J."/>
            <person name="Laine P.K."/>
            <person name="Zeng Z."/>
            <person name="Alatalo E."/>
            <person name="Sullivan J.T."/>
            <person name="Young J.P."/>
            <person name="Thomas-Oates J."/>
            <person name="Paulin L."/>
            <person name="Lindstrom K."/>
        </authorList>
    </citation>
    <scope>NUCLEOTIDE SEQUENCE [LARGE SCALE GENOMIC DNA]</scope>
    <source>
        <strain evidence="7">HAMBI 1141</strain>
        <plasmid evidence="7">II</plasmid>
    </source>
</reference>
<dbReference type="Proteomes" id="UP000028186">
    <property type="component" value="Plasmid pHAMBI1141a"/>
</dbReference>
<feature type="transmembrane region" description="Helical" evidence="5">
    <location>
        <begin position="50"/>
        <end position="68"/>
    </location>
</feature>
<dbReference type="RefSeq" id="WP_040124857.1">
    <property type="nucleotide sequence ID" value="NZ_HG938356.1"/>
</dbReference>
<sequence>MTEFSDDKPTLTPLIIGLTRSPTLWGVPYMAVVVVIGLTIIAWLATNTVWALMTAPLAYLVLFTLCTWDSRILDVLQVATRMTPKTPNKSFWGANSYGP</sequence>
<evidence type="ECO:0000256" key="5">
    <source>
        <dbReference type="SAM" id="Phobius"/>
    </source>
</evidence>
<dbReference type="EMBL" id="HG938356">
    <property type="protein sequence ID" value="CDN57685.1"/>
    <property type="molecule type" value="Genomic_DNA"/>
</dbReference>
<evidence type="ECO:0000256" key="2">
    <source>
        <dbReference type="ARBA" id="ARBA00022692"/>
    </source>
</evidence>
<comment type="subcellular location">
    <subcellularLocation>
        <location evidence="1">Membrane</location>
    </subcellularLocation>
</comment>
<proteinExistence type="predicted"/>
<dbReference type="KEGG" id="ngl:RG1141_PA08530"/>
<dbReference type="AlphaFoldDB" id="A0A068TJI4"/>
<protein>
    <submittedName>
        <fullName evidence="6">Type IV secretory pathway VirB3 family protein</fullName>
    </submittedName>
</protein>